<evidence type="ECO:0000313" key="9">
    <source>
        <dbReference type="Proteomes" id="UP000238338"/>
    </source>
</evidence>
<dbReference type="InterPro" id="IPR013718">
    <property type="entry name" value="COQ9_C"/>
</dbReference>
<dbReference type="Gene3D" id="1.10.357.10">
    <property type="entry name" value="Tetracycline Repressor, domain 2"/>
    <property type="match status" value="1"/>
</dbReference>
<dbReference type="InterPro" id="IPR012762">
    <property type="entry name" value="Ubiq_biosynth_COQ9"/>
</dbReference>
<accession>A0A2S8S4A3</accession>
<reference evidence="8 9" key="1">
    <citation type="submission" date="2018-02" db="EMBL/GenBank/DDBJ databases">
        <title>Genomic Encyclopedia of Archaeal and Bacterial Type Strains, Phase II (KMG-II): from individual species to whole genera.</title>
        <authorList>
            <person name="Goeker M."/>
        </authorList>
    </citation>
    <scope>NUCLEOTIDE SEQUENCE [LARGE SCALE GENOMIC DNA]</scope>
    <source>
        <strain evidence="8 9">DSM 18921</strain>
    </source>
</reference>
<proteinExistence type="inferred from homology"/>
<evidence type="ECO:0000259" key="7">
    <source>
        <dbReference type="Pfam" id="PF08511"/>
    </source>
</evidence>
<evidence type="ECO:0000256" key="4">
    <source>
        <dbReference type="ARBA" id="ARBA00022946"/>
    </source>
</evidence>
<feature type="domain" description="COQ9 C-terminal" evidence="7">
    <location>
        <begin position="111"/>
        <end position="181"/>
    </location>
</feature>
<dbReference type="PANTHER" id="PTHR21427">
    <property type="entry name" value="UBIQUINONE BIOSYNTHESIS PROTEIN COQ9, MITOCHONDRIAL"/>
    <property type="match status" value="1"/>
</dbReference>
<name>A0A2S8S4A3_9RHOB</name>
<comment type="caution">
    <text evidence="8">The sequence shown here is derived from an EMBL/GenBank/DDBJ whole genome shotgun (WGS) entry which is preliminary data.</text>
</comment>
<sequence length="226" mass="24790">MDTPRERLLDAILGHAVFDGWSEAAFRATAEDCGIDPALARAHAPRGAVDLAADYHRRGDRQMVAALADAALSNLRFRDRIAHAVRLRLDGADRELVRRGAALFALPQHAATGAQLIWGTADAIWTALGDTSRDINWYSKRATLSAVYSATVLYWLGDESEGHQATWDFLDRRIEGVMRFEKTKAQLRDNPVLSKLLAGPLDIIGHVRAPEGQAGLPGQMKEDPTT</sequence>
<keyword evidence="4" id="KW-0809">Transit peptide</keyword>
<keyword evidence="5" id="KW-0446">Lipid-binding</keyword>
<dbReference type="Proteomes" id="UP000238338">
    <property type="component" value="Unassembled WGS sequence"/>
</dbReference>
<keyword evidence="8" id="KW-0830">Ubiquinone</keyword>
<dbReference type="PANTHER" id="PTHR21427:SF19">
    <property type="entry name" value="UBIQUINONE BIOSYNTHESIS PROTEIN COQ9, MITOCHONDRIAL"/>
    <property type="match status" value="1"/>
</dbReference>
<dbReference type="EMBL" id="PVEP01000008">
    <property type="protein sequence ID" value="PQV55627.1"/>
    <property type="molecule type" value="Genomic_DNA"/>
</dbReference>
<keyword evidence="3" id="KW-0831">Ubiquinone biosynthesis</keyword>
<dbReference type="RefSeq" id="WP_105515865.1">
    <property type="nucleotide sequence ID" value="NZ_PVEP01000008.1"/>
</dbReference>
<dbReference type="GO" id="GO:0006744">
    <property type="term" value="P:ubiquinone biosynthetic process"/>
    <property type="evidence" value="ECO:0007669"/>
    <property type="project" value="UniProtKB-KW"/>
</dbReference>
<gene>
    <name evidence="8" type="ORF">LX70_03293</name>
</gene>
<keyword evidence="9" id="KW-1185">Reference proteome</keyword>
<comment type="function">
    <text evidence="6">Membrane-associated protein that warps the membrane surface to access and bind aromatic isoprenes with high specificity, including ubiquinone (CoQ) isoprene intermediates and presents them directly to COQ7, therefore facilitating the COQ7-mediated hydroxylase step. Participates in the biosynthesis of coenzyme Q, also named ubiquinone, an essential lipid-soluble electron transporter for aerobic cellular respiration.</text>
</comment>
<evidence type="ECO:0000256" key="5">
    <source>
        <dbReference type="ARBA" id="ARBA00023121"/>
    </source>
</evidence>
<evidence type="ECO:0000313" key="8">
    <source>
        <dbReference type="EMBL" id="PQV55627.1"/>
    </source>
</evidence>
<evidence type="ECO:0000256" key="3">
    <source>
        <dbReference type="ARBA" id="ARBA00022688"/>
    </source>
</evidence>
<dbReference type="GO" id="GO:0008289">
    <property type="term" value="F:lipid binding"/>
    <property type="evidence" value="ECO:0007669"/>
    <property type="project" value="UniProtKB-KW"/>
</dbReference>
<dbReference type="Pfam" id="PF08511">
    <property type="entry name" value="COQ9"/>
    <property type="match status" value="1"/>
</dbReference>
<evidence type="ECO:0000256" key="1">
    <source>
        <dbReference type="ARBA" id="ARBA00004749"/>
    </source>
</evidence>
<evidence type="ECO:0000256" key="6">
    <source>
        <dbReference type="ARBA" id="ARBA00058104"/>
    </source>
</evidence>
<dbReference type="AlphaFoldDB" id="A0A2S8S4A3"/>
<comment type="pathway">
    <text evidence="1">Cofactor biosynthesis; ubiquinone biosynthesis.</text>
</comment>
<comment type="similarity">
    <text evidence="2">Belongs to the COQ9 family.</text>
</comment>
<dbReference type="OrthoDB" id="7201143at2"/>
<evidence type="ECO:0000256" key="2">
    <source>
        <dbReference type="ARBA" id="ARBA00010766"/>
    </source>
</evidence>
<protein>
    <submittedName>
        <fullName evidence="8">Ubiquinone biosynthesis protein COQ9</fullName>
    </submittedName>
</protein>
<organism evidence="8 9">
    <name type="scientific">Albidovulum denitrificans</name>
    <dbReference type="NCBI Taxonomy" id="404881"/>
    <lineage>
        <taxon>Bacteria</taxon>
        <taxon>Pseudomonadati</taxon>
        <taxon>Pseudomonadota</taxon>
        <taxon>Alphaproteobacteria</taxon>
        <taxon>Rhodobacterales</taxon>
        <taxon>Paracoccaceae</taxon>
        <taxon>Albidovulum</taxon>
    </lineage>
</organism>